<feature type="transmembrane region" description="Helical" evidence="1">
    <location>
        <begin position="153"/>
        <end position="171"/>
    </location>
</feature>
<feature type="transmembrane region" description="Helical" evidence="1">
    <location>
        <begin position="122"/>
        <end position="141"/>
    </location>
</feature>
<feature type="transmembrane region" description="Helical" evidence="1">
    <location>
        <begin position="177"/>
        <end position="198"/>
    </location>
</feature>
<evidence type="ECO:0000256" key="1">
    <source>
        <dbReference type="SAM" id="Phobius"/>
    </source>
</evidence>
<keyword evidence="1" id="KW-1133">Transmembrane helix</keyword>
<protein>
    <submittedName>
        <fullName evidence="2">Uncharacterized protein</fullName>
    </submittedName>
</protein>
<sequence>MKLTNEQTTIISNYLDSFGIREIDIKLEVLDHIATEIEEIIITKKIEFEVALKSVMICWHPLFAQKRSINIGLIYSFPRIVGNKLERSIKKSYFYYVGLFAIWAIFSFVIKYDFSSLGYLNNFLNIASLIIGVNILILLLLINYKAKHTTYRFLVNQASPILLFIIFIQLFDGEMYTLKMFMTSMLFLQFLLMCENFIKHKKCTKKYQLV</sequence>
<organism evidence="2 3">
    <name type="scientific">Flavobacterium ardleyense</name>
    <dbReference type="NCBI Taxonomy" id="2038737"/>
    <lineage>
        <taxon>Bacteria</taxon>
        <taxon>Pseudomonadati</taxon>
        <taxon>Bacteroidota</taxon>
        <taxon>Flavobacteriia</taxon>
        <taxon>Flavobacteriales</taxon>
        <taxon>Flavobacteriaceae</taxon>
        <taxon>Flavobacterium</taxon>
    </lineage>
</organism>
<feature type="transmembrane region" description="Helical" evidence="1">
    <location>
        <begin position="93"/>
        <end position="110"/>
    </location>
</feature>
<keyword evidence="3" id="KW-1185">Reference proteome</keyword>
<evidence type="ECO:0000313" key="2">
    <source>
        <dbReference type="EMBL" id="MFD2908622.1"/>
    </source>
</evidence>
<dbReference type="RefSeq" id="WP_379806326.1">
    <property type="nucleotide sequence ID" value="NZ_JBHUOL010000012.1"/>
</dbReference>
<gene>
    <name evidence="2" type="ORF">ACFSX9_07715</name>
</gene>
<dbReference type="EMBL" id="JBHUOL010000012">
    <property type="protein sequence ID" value="MFD2908622.1"/>
    <property type="molecule type" value="Genomic_DNA"/>
</dbReference>
<name>A0ABW5Z7I6_9FLAO</name>
<dbReference type="Proteomes" id="UP001597549">
    <property type="component" value="Unassembled WGS sequence"/>
</dbReference>
<evidence type="ECO:0000313" key="3">
    <source>
        <dbReference type="Proteomes" id="UP001597549"/>
    </source>
</evidence>
<accession>A0ABW5Z7I6</accession>
<keyword evidence="1" id="KW-0472">Membrane</keyword>
<keyword evidence="1" id="KW-0812">Transmembrane</keyword>
<reference evidence="3" key="1">
    <citation type="journal article" date="2019" name="Int. J. Syst. Evol. Microbiol.">
        <title>The Global Catalogue of Microorganisms (GCM) 10K type strain sequencing project: providing services to taxonomists for standard genome sequencing and annotation.</title>
        <authorList>
            <consortium name="The Broad Institute Genomics Platform"/>
            <consortium name="The Broad Institute Genome Sequencing Center for Infectious Disease"/>
            <person name="Wu L."/>
            <person name="Ma J."/>
        </authorList>
    </citation>
    <scope>NUCLEOTIDE SEQUENCE [LARGE SCALE GENOMIC DNA]</scope>
    <source>
        <strain evidence="3">KCTC 52644</strain>
    </source>
</reference>
<proteinExistence type="predicted"/>
<comment type="caution">
    <text evidence="2">The sequence shown here is derived from an EMBL/GenBank/DDBJ whole genome shotgun (WGS) entry which is preliminary data.</text>
</comment>